<keyword evidence="7" id="KW-0521">NADP</keyword>
<evidence type="ECO:0000256" key="4">
    <source>
        <dbReference type="ARBA" id="ARBA00013120"/>
    </source>
</evidence>
<dbReference type="GeneID" id="7270805"/>
<dbReference type="OrthoDB" id="38238at2157"/>
<dbReference type="UniPathway" id="UPA00034">
    <property type="reaction ID" value="UER00016"/>
</dbReference>
<comment type="pathway">
    <text evidence="1">Amino-acid biosynthesis; L-methionine biosynthesis via de novo pathway; L-homoserine from L-aspartate: step 2/3.</text>
</comment>
<evidence type="ECO:0000259" key="12">
    <source>
        <dbReference type="SMART" id="SM00859"/>
    </source>
</evidence>
<dbReference type="EMBL" id="CP001338">
    <property type="protein sequence ID" value="ACL17302.1"/>
    <property type="molecule type" value="Genomic_DNA"/>
</dbReference>
<dbReference type="Proteomes" id="UP000002457">
    <property type="component" value="Chromosome"/>
</dbReference>
<evidence type="ECO:0000256" key="6">
    <source>
        <dbReference type="ARBA" id="ARBA00022697"/>
    </source>
</evidence>
<evidence type="ECO:0000256" key="10">
    <source>
        <dbReference type="PIRSR" id="PIRSR000148-1"/>
    </source>
</evidence>
<dbReference type="eggNOG" id="arCOG00494">
    <property type="taxonomic scope" value="Archaea"/>
</dbReference>
<comment type="pathway">
    <text evidence="2">Amino-acid biosynthesis; L-threonine biosynthesis; L-threonine from L-aspartate: step 2/5.</text>
</comment>
<feature type="compositionally biased region" description="Basic and acidic residues" evidence="11">
    <location>
        <begin position="277"/>
        <end position="293"/>
    </location>
</feature>
<protein>
    <recommendedName>
        <fullName evidence="4">aspartate-semialdehyde dehydrogenase</fullName>
        <ecNumber evidence="4">1.2.1.11</ecNumber>
    </recommendedName>
</protein>
<dbReference type="RefSeq" id="WP_012618621.1">
    <property type="nucleotide sequence ID" value="NC_011832.1"/>
</dbReference>
<dbReference type="GO" id="GO:0050661">
    <property type="term" value="F:NADP binding"/>
    <property type="evidence" value="ECO:0007669"/>
    <property type="project" value="InterPro"/>
</dbReference>
<dbReference type="SMART" id="SM00859">
    <property type="entry name" value="Semialdhyde_dh"/>
    <property type="match status" value="1"/>
</dbReference>
<dbReference type="InterPro" id="IPR036291">
    <property type="entry name" value="NAD(P)-bd_dom_sf"/>
</dbReference>
<evidence type="ECO:0000256" key="2">
    <source>
        <dbReference type="ARBA" id="ARBA00005097"/>
    </source>
</evidence>
<dbReference type="GO" id="GO:0009089">
    <property type="term" value="P:lysine biosynthetic process via diaminopimelate"/>
    <property type="evidence" value="ECO:0007669"/>
    <property type="project" value="UniProtKB-UniPathway"/>
</dbReference>
<dbReference type="GO" id="GO:0004073">
    <property type="term" value="F:aspartate-semialdehyde dehydrogenase activity"/>
    <property type="evidence" value="ECO:0007669"/>
    <property type="project" value="UniProtKB-EC"/>
</dbReference>
<dbReference type="GO" id="GO:0009086">
    <property type="term" value="P:methionine biosynthetic process"/>
    <property type="evidence" value="ECO:0007669"/>
    <property type="project" value="UniProtKB-KW"/>
</dbReference>
<keyword evidence="5" id="KW-0028">Amino-acid biosynthesis</keyword>
<name>B8GDF1_METPE</name>
<reference evidence="13 14" key="1">
    <citation type="journal article" date="2015" name="Genome Announc.">
        <title>Complete Genome Sequence of Methanosphaerula palustris E1-9CT, a Hydrogenotrophic Methanogen Isolated from a Minerotrophic Fen Peatland.</title>
        <authorList>
            <person name="Cadillo-Quiroz H."/>
            <person name="Browne P."/>
            <person name="Kyrpides N."/>
            <person name="Woyke T."/>
            <person name="Goodwin L."/>
            <person name="Detter C."/>
            <person name="Yavitt J.B."/>
            <person name="Zinder S.H."/>
        </authorList>
    </citation>
    <scope>NUCLEOTIDE SEQUENCE [LARGE SCALE GENOMIC DNA]</scope>
    <source>
        <strain evidence="14">ATCC BAA-1556 / DSM 19958 / E1-9c</strain>
    </source>
</reference>
<dbReference type="GO" id="GO:0009088">
    <property type="term" value="P:threonine biosynthetic process"/>
    <property type="evidence" value="ECO:0007669"/>
    <property type="project" value="UniProtKB-UniPathway"/>
</dbReference>
<evidence type="ECO:0000256" key="1">
    <source>
        <dbReference type="ARBA" id="ARBA00005021"/>
    </source>
</evidence>
<comment type="similarity">
    <text evidence="3">Belongs to the aspartate-semialdehyde dehydrogenase family.</text>
</comment>
<dbReference type="PROSITE" id="PS01103">
    <property type="entry name" value="ASD"/>
    <property type="match status" value="1"/>
</dbReference>
<dbReference type="Gene3D" id="3.30.360.10">
    <property type="entry name" value="Dihydrodipicolinate Reductase, domain 2"/>
    <property type="match status" value="1"/>
</dbReference>
<dbReference type="Pfam" id="PF01118">
    <property type="entry name" value="Semialdhyde_dh"/>
    <property type="match status" value="1"/>
</dbReference>
<dbReference type="SUPFAM" id="SSF51735">
    <property type="entry name" value="NAD(P)-binding Rossmann-fold domains"/>
    <property type="match status" value="1"/>
</dbReference>
<keyword evidence="9" id="KW-0486">Methionine biosynthesis</keyword>
<dbReference type="NCBIfam" id="TIGR00978">
    <property type="entry name" value="asd_EA"/>
    <property type="match status" value="1"/>
</dbReference>
<proteinExistence type="inferred from homology"/>
<feature type="region of interest" description="Disordered" evidence="11">
    <location>
        <begin position="277"/>
        <end position="296"/>
    </location>
</feature>
<dbReference type="GO" id="GO:0046983">
    <property type="term" value="F:protein dimerization activity"/>
    <property type="evidence" value="ECO:0007669"/>
    <property type="project" value="InterPro"/>
</dbReference>
<keyword evidence="8 13" id="KW-0560">Oxidoreductase</keyword>
<evidence type="ECO:0000313" key="14">
    <source>
        <dbReference type="Proteomes" id="UP000002457"/>
    </source>
</evidence>
<keyword evidence="14" id="KW-1185">Reference proteome</keyword>
<evidence type="ECO:0000256" key="7">
    <source>
        <dbReference type="ARBA" id="ARBA00022857"/>
    </source>
</evidence>
<evidence type="ECO:0000256" key="8">
    <source>
        <dbReference type="ARBA" id="ARBA00023002"/>
    </source>
</evidence>
<dbReference type="AlphaFoldDB" id="B8GDF1"/>
<dbReference type="GO" id="GO:0051287">
    <property type="term" value="F:NAD binding"/>
    <property type="evidence" value="ECO:0007669"/>
    <property type="project" value="InterPro"/>
</dbReference>
<accession>B8GDF1</accession>
<evidence type="ECO:0000313" key="13">
    <source>
        <dbReference type="EMBL" id="ACL17302.1"/>
    </source>
</evidence>
<sequence>MINVGVLGATGAVGQRFVQLLANHPWFNLTTLMASERSAGRSYADVVNWRLDVPFPESVGDIEVSAATPASCRDLDLVFSAIPADLATDLESAIAQSGVGVCTNASSHRMDSDVPLVIPEVNPDHLAMIDLQHDHGTDGFIVTNPNCSTIMFTMALAPLRSFTFSDLRVATMQAISGGGFQGVAAMSIYDNVVPYIGSEEEKMESETLKIMGTFDGAEVVPAPFKVSASCHRVPVIDGHTMAVWADIDAPVEAVKQAYRDYIPPISGLPTQPEKSVLLHEQQDRPQPRLDRNRGNGMTVSVGRIREGLRFIALGHNTIRGAAGASVLNAELIATKKYL</sequence>
<feature type="active site" description="Acyl-thioester intermediate" evidence="10">
    <location>
        <position position="147"/>
    </location>
</feature>
<dbReference type="InterPro" id="IPR012280">
    <property type="entry name" value="Semialdhyde_DH_dimer_dom"/>
</dbReference>
<dbReference type="HOGENOM" id="CLU_049966_1_0_2"/>
<dbReference type="InterPro" id="IPR000534">
    <property type="entry name" value="Semialdehyde_DH_NAD-bd"/>
</dbReference>
<dbReference type="PIRSF" id="PIRSF000148">
    <property type="entry name" value="ASA_dh"/>
    <property type="match status" value="1"/>
</dbReference>
<evidence type="ECO:0000256" key="9">
    <source>
        <dbReference type="ARBA" id="ARBA00023167"/>
    </source>
</evidence>
<dbReference type="Gene3D" id="3.40.50.720">
    <property type="entry name" value="NAD(P)-binding Rossmann-like Domain"/>
    <property type="match status" value="1"/>
</dbReference>
<evidence type="ECO:0000256" key="11">
    <source>
        <dbReference type="SAM" id="MobiDB-lite"/>
    </source>
</evidence>
<feature type="domain" description="Semialdehyde dehydrogenase NAD-binding" evidence="12">
    <location>
        <begin position="3"/>
        <end position="129"/>
    </location>
</feature>
<evidence type="ECO:0000256" key="5">
    <source>
        <dbReference type="ARBA" id="ARBA00022605"/>
    </source>
</evidence>
<dbReference type="UniPathway" id="UPA00050">
    <property type="reaction ID" value="UER00463"/>
</dbReference>
<dbReference type="PANTHER" id="PTHR46718">
    <property type="entry name" value="ASPARTATE-SEMIALDEHYDE DEHYDROGENASE"/>
    <property type="match status" value="1"/>
</dbReference>
<dbReference type="NCBIfam" id="NF006416">
    <property type="entry name" value="PRK08664.1"/>
    <property type="match status" value="1"/>
</dbReference>
<dbReference type="KEGG" id="mpl:Mpal_1999"/>
<evidence type="ECO:0000256" key="3">
    <source>
        <dbReference type="ARBA" id="ARBA00010584"/>
    </source>
</evidence>
<feature type="active site" description="Proton acceptor" evidence="10">
    <location>
        <position position="239"/>
    </location>
</feature>
<dbReference type="Pfam" id="PF02774">
    <property type="entry name" value="Semialdhyde_dhC"/>
    <property type="match status" value="1"/>
</dbReference>
<dbReference type="UniPathway" id="UPA00051">
    <property type="reaction ID" value="UER00464"/>
</dbReference>
<dbReference type="CDD" id="cd18130">
    <property type="entry name" value="ASADH_C_arch_fung_like"/>
    <property type="match status" value="1"/>
</dbReference>
<dbReference type="InterPro" id="IPR000319">
    <property type="entry name" value="Asp-semialdehyde_DH_CS"/>
</dbReference>
<gene>
    <name evidence="13" type="ordered locus">Mpal_1999</name>
</gene>
<organism evidence="13 14">
    <name type="scientific">Methanosphaerula palustris (strain ATCC BAA-1556 / DSM 19958 / E1-9c)</name>
    <dbReference type="NCBI Taxonomy" id="521011"/>
    <lineage>
        <taxon>Archaea</taxon>
        <taxon>Methanobacteriati</taxon>
        <taxon>Methanobacteriota</taxon>
        <taxon>Stenosarchaea group</taxon>
        <taxon>Methanomicrobia</taxon>
        <taxon>Methanomicrobiales</taxon>
        <taxon>Methanoregulaceae</taxon>
        <taxon>Methanosphaerula</taxon>
    </lineage>
</organism>
<keyword evidence="6" id="KW-0791">Threonine biosynthesis</keyword>
<dbReference type="PANTHER" id="PTHR46718:SF1">
    <property type="entry name" value="ASPARTATE-SEMIALDEHYDE DEHYDROGENASE"/>
    <property type="match status" value="1"/>
</dbReference>
<dbReference type="EC" id="1.2.1.11" evidence="4"/>
<dbReference type="SUPFAM" id="SSF55347">
    <property type="entry name" value="Glyceraldehyde-3-phosphate dehydrogenase-like, C-terminal domain"/>
    <property type="match status" value="1"/>
</dbReference>
<dbReference type="STRING" id="521011.Mpal_1999"/>
<dbReference type="InterPro" id="IPR051823">
    <property type="entry name" value="ASADH-related"/>
</dbReference>
<dbReference type="CDD" id="cd02315">
    <property type="entry name" value="ScASADH_like_N"/>
    <property type="match status" value="1"/>
</dbReference>
<dbReference type="InterPro" id="IPR005676">
    <property type="entry name" value="Asp_semi-ald_DH_pep-lack"/>
</dbReference>